<evidence type="ECO:0000313" key="2">
    <source>
        <dbReference type="EMBL" id="KOO26863.1"/>
    </source>
</evidence>
<dbReference type="GO" id="GO:0006368">
    <property type="term" value="P:transcription elongation by RNA polymerase II"/>
    <property type="evidence" value="ECO:0007669"/>
    <property type="project" value="TreeGrafter"/>
</dbReference>
<dbReference type="PROSITE" id="PS50250">
    <property type="entry name" value="PCI"/>
    <property type="match status" value="1"/>
</dbReference>
<dbReference type="GO" id="GO:0003723">
    <property type="term" value="F:RNA binding"/>
    <property type="evidence" value="ECO:0007669"/>
    <property type="project" value="InterPro"/>
</dbReference>
<accession>A0A0M0JKS9</accession>
<dbReference type="EMBL" id="JWZX01002792">
    <property type="protein sequence ID" value="KOO26863.1"/>
    <property type="molecule type" value="Genomic_DNA"/>
</dbReference>
<evidence type="ECO:0000259" key="1">
    <source>
        <dbReference type="PROSITE" id="PS50250"/>
    </source>
</evidence>
<dbReference type="InterPro" id="IPR045114">
    <property type="entry name" value="Csn12-like"/>
</dbReference>
<dbReference type="GO" id="GO:0000973">
    <property type="term" value="P:post-transcriptional tethering of RNA polymerase II gene DNA at nuclear periphery"/>
    <property type="evidence" value="ECO:0007669"/>
    <property type="project" value="TreeGrafter"/>
</dbReference>
<dbReference type="Pfam" id="PF01399">
    <property type="entry name" value="PCI"/>
    <property type="match status" value="1"/>
</dbReference>
<name>A0A0M0JKS9_9EUKA</name>
<dbReference type="GO" id="GO:0070390">
    <property type="term" value="C:transcription export complex 2"/>
    <property type="evidence" value="ECO:0007669"/>
    <property type="project" value="TreeGrafter"/>
</dbReference>
<dbReference type="SMART" id="SM00753">
    <property type="entry name" value="PAM"/>
    <property type="match status" value="1"/>
</dbReference>
<dbReference type="AlphaFoldDB" id="A0A0M0JKS9"/>
<protein>
    <submittedName>
        <fullName evidence="2">Pci domain-containing protein 2</fullName>
    </submittedName>
</protein>
<dbReference type="GO" id="GO:0003690">
    <property type="term" value="F:double-stranded DNA binding"/>
    <property type="evidence" value="ECO:0007669"/>
    <property type="project" value="InterPro"/>
</dbReference>
<sequence>MAPVQQVVHAVGSAIAQQDGEALAEALQQIDLSNAALIAQLTAGRIDVRALSSSVLDRPYDEMLAEQLDSLVAIHCNDHVKAYSHQERACTKFHSVFEKDTSWSLPAMHRLDLLLRMAAVRADATLKKSAAGGGDITTKQEEAVRVLQKSFTICISDRAELKVSKKWGTLHVINNLFKIYFKLNKLTLCKNLIKAVDGPGFPKALNGEELMGRSFPMAQLVTYHYFVGRLSLLNSQFGVAEGHLSFAFRNCPAASEKNKRLILRYLVPVRLVLGVFASKELLTKYDLPQFVPLCHAVHRGDLRLFERQLDDYQHLFIRHGSYLLVERAKTIAYRNFFRRVYSLHPEGTTKLDVAMLKRCLDATGVNLDHDEIECVLANLIYKGYIKGYLSHQHGKLVVGKTNAFPDLKQVNAS</sequence>
<evidence type="ECO:0000313" key="3">
    <source>
        <dbReference type="Proteomes" id="UP000037460"/>
    </source>
</evidence>
<reference evidence="3" key="1">
    <citation type="journal article" date="2015" name="PLoS Genet.">
        <title>Genome Sequence and Transcriptome Analyses of Chrysochromulina tobin: Metabolic Tools for Enhanced Algal Fitness in the Prominent Order Prymnesiales (Haptophyceae).</title>
        <authorList>
            <person name="Hovde B.T."/>
            <person name="Deodato C.R."/>
            <person name="Hunsperger H.M."/>
            <person name="Ryken S.A."/>
            <person name="Yost W."/>
            <person name="Jha R.K."/>
            <person name="Patterson J."/>
            <person name="Monnat R.J. Jr."/>
            <person name="Barlow S.B."/>
            <person name="Starkenburg S.R."/>
            <person name="Cattolico R.A."/>
        </authorList>
    </citation>
    <scope>NUCLEOTIDE SEQUENCE</scope>
    <source>
        <strain evidence="3">CCMP291</strain>
    </source>
</reference>
<dbReference type="OrthoDB" id="10252687at2759"/>
<keyword evidence="3" id="KW-1185">Reference proteome</keyword>
<dbReference type="Gene3D" id="1.10.10.10">
    <property type="entry name" value="Winged helix-like DNA-binding domain superfamily/Winged helix DNA-binding domain"/>
    <property type="match status" value="1"/>
</dbReference>
<dbReference type="PANTHER" id="PTHR12732:SF0">
    <property type="entry name" value="PCI DOMAIN-CONTAINING PROTEIN 2"/>
    <property type="match status" value="1"/>
</dbReference>
<dbReference type="Proteomes" id="UP000037460">
    <property type="component" value="Unassembled WGS sequence"/>
</dbReference>
<dbReference type="GO" id="GO:0016973">
    <property type="term" value="P:poly(A)+ mRNA export from nucleus"/>
    <property type="evidence" value="ECO:0007669"/>
    <property type="project" value="TreeGrafter"/>
</dbReference>
<dbReference type="PANTHER" id="PTHR12732">
    <property type="entry name" value="UNCHARACTERIZED PROTEASOME COMPONENT REGION PCI-CONTAINING"/>
    <property type="match status" value="1"/>
</dbReference>
<comment type="caution">
    <text evidence="2">The sequence shown here is derived from an EMBL/GenBank/DDBJ whole genome shotgun (WGS) entry which is preliminary data.</text>
</comment>
<proteinExistence type="predicted"/>
<dbReference type="InterPro" id="IPR036388">
    <property type="entry name" value="WH-like_DNA-bd_sf"/>
</dbReference>
<gene>
    <name evidence="2" type="ORF">Ctob_008024</name>
</gene>
<organism evidence="2 3">
    <name type="scientific">Chrysochromulina tobinii</name>
    <dbReference type="NCBI Taxonomy" id="1460289"/>
    <lineage>
        <taxon>Eukaryota</taxon>
        <taxon>Haptista</taxon>
        <taxon>Haptophyta</taxon>
        <taxon>Prymnesiophyceae</taxon>
        <taxon>Prymnesiales</taxon>
        <taxon>Chrysochromulinaceae</taxon>
        <taxon>Chrysochromulina</taxon>
    </lineage>
</organism>
<feature type="domain" description="PCI" evidence="1">
    <location>
        <begin position="221"/>
        <end position="403"/>
    </location>
</feature>
<dbReference type="InterPro" id="IPR000717">
    <property type="entry name" value="PCI_dom"/>
</dbReference>